<name>A0ABU1V9M6_9BURK</name>
<dbReference type="Proteomes" id="UP001265550">
    <property type="component" value="Unassembled WGS sequence"/>
</dbReference>
<reference evidence="1 2" key="1">
    <citation type="submission" date="2023-07" db="EMBL/GenBank/DDBJ databases">
        <title>Sorghum-associated microbial communities from plants grown in Nebraska, USA.</title>
        <authorList>
            <person name="Schachtman D."/>
        </authorList>
    </citation>
    <scope>NUCLEOTIDE SEQUENCE [LARGE SCALE GENOMIC DNA]</scope>
    <source>
        <strain evidence="1 2">BE240</strain>
    </source>
</reference>
<dbReference type="EMBL" id="JAVDWE010000004">
    <property type="protein sequence ID" value="MDR7094161.1"/>
    <property type="molecule type" value="Genomic_DNA"/>
</dbReference>
<evidence type="ECO:0000313" key="1">
    <source>
        <dbReference type="EMBL" id="MDR7094161.1"/>
    </source>
</evidence>
<accession>A0ABU1V9M6</accession>
<gene>
    <name evidence="1" type="ORF">J2X09_001899</name>
</gene>
<evidence type="ECO:0000313" key="2">
    <source>
        <dbReference type="Proteomes" id="UP001265550"/>
    </source>
</evidence>
<organism evidence="1 2">
    <name type="scientific">Hydrogenophaga laconesensis</name>
    <dbReference type="NCBI Taxonomy" id="1805971"/>
    <lineage>
        <taxon>Bacteria</taxon>
        <taxon>Pseudomonadati</taxon>
        <taxon>Pseudomonadota</taxon>
        <taxon>Betaproteobacteria</taxon>
        <taxon>Burkholderiales</taxon>
        <taxon>Comamonadaceae</taxon>
        <taxon>Hydrogenophaga</taxon>
    </lineage>
</organism>
<protein>
    <submittedName>
        <fullName evidence="1">Uncharacterized protein</fullName>
    </submittedName>
</protein>
<proteinExistence type="predicted"/>
<keyword evidence="2" id="KW-1185">Reference proteome</keyword>
<comment type="caution">
    <text evidence="1">The sequence shown here is derived from an EMBL/GenBank/DDBJ whole genome shotgun (WGS) entry which is preliminary data.</text>
</comment>
<sequence length="64" mass="7499">MKPDPIDLALQHIQHRCRVSWSENEIIALIETVRQMRKQESSKSVELKVVDLTRVDPGMNERWG</sequence>